<comment type="caution">
    <text evidence="1">The sequence shown here is derived from an EMBL/GenBank/DDBJ whole genome shotgun (WGS) entry which is preliminary data.</text>
</comment>
<protein>
    <submittedName>
        <fullName evidence="1">Uncharacterized protein</fullName>
    </submittedName>
</protein>
<organism evidence="1">
    <name type="scientific">marine sediment metagenome</name>
    <dbReference type="NCBI Taxonomy" id="412755"/>
    <lineage>
        <taxon>unclassified sequences</taxon>
        <taxon>metagenomes</taxon>
        <taxon>ecological metagenomes</taxon>
    </lineage>
</organism>
<dbReference type="EMBL" id="LAZR01045396">
    <property type="protein sequence ID" value="KKK98963.1"/>
    <property type="molecule type" value="Genomic_DNA"/>
</dbReference>
<evidence type="ECO:0000313" key="1">
    <source>
        <dbReference type="EMBL" id="KKK98963.1"/>
    </source>
</evidence>
<dbReference type="AlphaFoldDB" id="A0A0F8ZYN1"/>
<proteinExistence type="predicted"/>
<accession>A0A0F8ZYN1</accession>
<name>A0A0F8ZYN1_9ZZZZ</name>
<feature type="non-terminal residue" evidence="1">
    <location>
        <position position="67"/>
    </location>
</feature>
<gene>
    <name evidence="1" type="ORF">LCGC14_2637510</name>
</gene>
<sequence>MVFAIFSLAKKKNLLGNGQLTILKKDYGVTLESFDSLYSYWQNEKFSLRWDCLFVLPQWLEVWWNEF</sequence>
<reference evidence="1" key="1">
    <citation type="journal article" date="2015" name="Nature">
        <title>Complex archaea that bridge the gap between prokaryotes and eukaryotes.</title>
        <authorList>
            <person name="Spang A."/>
            <person name="Saw J.H."/>
            <person name="Jorgensen S.L."/>
            <person name="Zaremba-Niedzwiedzka K."/>
            <person name="Martijn J."/>
            <person name="Lind A.E."/>
            <person name="van Eijk R."/>
            <person name="Schleper C."/>
            <person name="Guy L."/>
            <person name="Ettema T.J."/>
        </authorList>
    </citation>
    <scope>NUCLEOTIDE SEQUENCE</scope>
</reference>